<dbReference type="Pfam" id="PF07730">
    <property type="entry name" value="HisKA_3"/>
    <property type="match status" value="1"/>
</dbReference>
<evidence type="ECO:0000256" key="5">
    <source>
        <dbReference type="ARBA" id="ARBA00022741"/>
    </source>
</evidence>
<keyword evidence="9" id="KW-1133">Transmembrane helix</keyword>
<dbReference type="InterPro" id="IPR036890">
    <property type="entry name" value="HATPase_C_sf"/>
</dbReference>
<feature type="transmembrane region" description="Helical" evidence="9">
    <location>
        <begin position="129"/>
        <end position="153"/>
    </location>
</feature>
<dbReference type="InterPro" id="IPR050482">
    <property type="entry name" value="Sensor_HK_TwoCompSys"/>
</dbReference>
<dbReference type="Proteomes" id="UP000327294">
    <property type="component" value="Chromosome"/>
</dbReference>
<dbReference type="InterPro" id="IPR011712">
    <property type="entry name" value="Sig_transdc_His_kin_sub3_dim/P"/>
</dbReference>
<gene>
    <name evidence="11" type="ORF">F9278_28360</name>
</gene>
<accession>A0A5P8K8I8</accession>
<evidence type="ECO:0000256" key="2">
    <source>
        <dbReference type="ARBA" id="ARBA00012438"/>
    </source>
</evidence>
<feature type="transmembrane region" description="Helical" evidence="9">
    <location>
        <begin position="103"/>
        <end position="122"/>
    </location>
</feature>
<dbReference type="AlphaFoldDB" id="A0A5P8K8I8"/>
<comment type="catalytic activity">
    <reaction evidence="1">
        <text>ATP + protein L-histidine = ADP + protein N-phospho-L-histidine.</text>
        <dbReference type="EC" id="2.7.13.3"/>
    </reaction>
</comment>
<dbReference type="EC" id="2.7.13.3" evidence="2"/>
<keyword evidence="9" id="KW-0812">Transmembrane</keyword>
<dbReference type="PANTHER" id="PTHR24421">
    <property type="entry name" value="NITRATE/NITRITE SENSOR PROTEIN NARX-RELATED"/>
    <property type="match status" value="1"/>
</dbReference>
<evidence type="ECO:0000256" key="1">
    <source>
        <dbReference type="ARBA" id="ARBA00000085"/>
    </source>
</evidence>
<dbReference type="PANTHER" id="PTHR24421:SF10">
    <property type="entry name" value="NITRATE_NITRITE SENSOR PROTEIN NARQ"/>
    <property type="match status" value="1"/>
</dbReference>
<evidence type="ECO:0000256" key="9">
    <source>
        <dbReference type="SAM" id="Phobius"/>
    </source>
</evidence>
<evidence type="ECO:0000259" key="10">
    <source>
        <dbReference type="Pfam" id="PF07730"/>
    </source>
</evidence>
<dbReference type="SUPFAM" id="SSF55874">
    <property type="entry name" value="ATPase domain of HSP90 chaperone/DNA topoisomerase II/histidine kinase"/>
    <property type="match status" value="1"/>
</dbReference>
<keyword evidence="12" id="KW-1185">Reference proteome</keyword>
<protein>
    <recommendedName>
        <fullName evidence="2">histidine kinase</fullName>
        <ecNumber evidence="2">2.7.13.3</ecNumber>
    </recommendedName>
</protein>
<name>A0A5P8K8I8_9ACTN</name>
<dbReference type="Gene3D" id="3.30.565.10">
    <property type="entry name" value="Histidine kinase-like ATPase, C-terminal domain"/>
    <property type="match status" value="1"/>
</dbReference>
<evidence type="ECO:0000313" key="12">
    <source>
        <dbReference type="Proteomes" id="UP000327294"/>
    </source>
</evidence>
<proteinExistence type="predicted"/>
<reference evidence="11 12" key="1">
    <citation type="submission" date="2019-10" db="EMBL/GenBank/DDBJ databases">
        <title>Streptomyces sp. strain GY16 isolated from leaves of Broussonetia papyrifera.</title>
        <authorList>
            <person name="Mo P."/>
        </authorList>
    </citation>
    <scope>NUCLEOTIDE SEQUENCE [LARGE SCALE GENOMIC DNA]</scope>
    <source>
        <strain evidence="11 12">GY16</strain>
    </source>
</reference>
<evidence type="ECO:0000256" key="8">
    <source>
        <dbReference type="ARBA" id="ARBA00023012"/>
    </source>
</evidence>
<dbReference type="GO" id="GO:0046983">
    <property type="term" value="F:protein dimerization activity"/>
    <property type="evidence" value="ECO:0007669"/>
    <property type="project" value="InterPro"/>
</dbReference>
<dbReference type="EMBL" id="CP045096">
    <property type="protein sequence ID" value="QFQ99421.1"/>
    <property type="molecule type" value="Genomic_DNA"/>
</dbReference>
<evidence type="ECO:0000256" key="4">
    <source>
        <dbReference type="ARBA" id="ARBA00022679"/>
    </source>
</evidence>
<feature type="transmembrane region" description="Helical" evidence="9">
    <location>
        <begin position="165"/>
        <end position="183"/>
    </location>
</feature>
<feature type="transmembrane region" description="Helical" evidence="9">
    <location>
        <begin position="190"/>
        <end position="209"/>
    </location>
</feature>
<dbReference type="GO" id="GO:0016020">
    <property type="term" value="C:membrane"/>
    <property type="evidence" value="ECO:0007669"/>
    <property type="project" value="InterPro"/>
</dbReference>
<keyword evidence="5" id="KW-0547">Nucleotide-binding</keyword>
<dbReference type="GO" id="GO:0000155">
    <property type="term" value="F:phosphorelay sensor kinase activity"/>
    <property type="evidence" value="ECO:0007669"/>
    <property type="project" value="InterPro"/>
</dbReference>
<feature type="transmembrane region" description="Helical" evidence="9">
    <location>
        <begin position="72"/>
        <end position="91"/>
    </location>
</feature>
<dbReference type="CDD" id="cd16917">
    <property type="entry name" value="HATPase_UhpB-NarQ-NarX-like"/>
    <property type="match status" value="1"/>
</dbReference>
<feature type="domain" description="Signal transduction histidine kinase subgroup 3 dimerisation and phosphoacceptor" evidence="10">
    <location>
        <begin position="236"/>
        <end position="301"/>
    </location>
</feature>
<evidence type="ECO:0000256" key="6">
    <source>
        <dbReference type="ARBA" id="ARBA00022777"/>
    </source>
</evidence>
<evidence type="ECO:0000313" key="11">
    <source>
        <dbReference type="EMBL" id="QFQ99421.1"/>
    </source>
</evidence>
<dbReference type="GO" id="GO:0005524">
    <property type="term" value="F:ATP binding"/>
    <property type="evidence" value="ECO:0007669"/>
    <property type="project" value="UniProtKB-KW"/>
</dbReference>
<keyword evidence="4" id="KW-0808">Transferase</keyword>
<dbReference type="KEGG" id="sphv:F9278_28360"/>
<keyword evidence="8" id="KW-0902">Two-component regulatory system</keyword>
<evidence type="ECO:0000256" key="7">
    <source>
        <dbReference type="ARBA" id="ARBA00022840"/>
    </source>
</evidence>
<dbReference type="Gene3D" id="1.20.5.1930">
    <property type="match status" value="1"/>
</dbReference>
<sequence length="438" mass="47183">MSDQKNVPSRRRDTLLPSAFFWPVRERRKYRAAQPRYRPSLSGLECVFPAGRVAVVSGTETAPKSRRRLRDWAVDVALFLSAVAYGVAAAHTRLEASSHSSPGWFFDVDQAVGAMGCALLWIRRRRPVVLALVLVALSAAFEFVSGAMLVSLFTVAVHERPRKTIEVFLASVAAAFAFTLLHPEPGLSSVLLFLFGVVIQGSAVSWGMLVHHQRQLVRNAAAEANLLAEQAQLRAREAVAREMHDVLGHRLSLLSVYAGALEFRPDAAREDIARMAAVIRESAHQALQDLREVIGVLRAPEGELPQPTLADVHRLVSESCRAGMRVELLGETLDTAPESAGRCAYRVVQEALTNVRKHAFGAGVSVRLNGKAGQGITVLVVNSAPGASAVAVPPPAPDAPPGQGLVGLAERVALCGGQLEYGSTDDGGWKVKAYLPWP</sequence>
<keyword evidence="9" id="KW-0472">Membrane</keyword>
<keyword evidence="3" id="KW-0597">Phosphoprotein</keyword>
<evidence type="ECO:0000256" key="3">
    <source>
        <dbReference type="ARBA" id="ARBA00022553"/>
    </source>
</evidence>
<keyword evidence="7" id="KW-0067">ATP-binding</keyword>
<organism evidence="11 12">
    <name type="scientific">Streptomyces phaeolivaceus</name>
    <dbReference type="NCBI Taxonomy" id="2653200"/>
    <lineage>
        <taxon>Bacteria</taxon>
        <taxon>Bacillati</taxon>
        <taxon>Actinomycetota</taxon>
        <taxon>Actinomycetes</taxon>
        <taxon>Kitasatosporales</taxon>
        <taxon>Streptomycetaceae</taxon>
        <taxon>Streptomyces</taxon>
    </lineage>
</organism>
<keyword evidence="6 11" id="KW-0418">Kinase</keyword>